<dbReference type="SUPFAM" id="SSF51182">
    <property type="entry name" value="RmlC-like cupins"/>
    <property type="match status" value="1"/>
</dbReference>
<dbReference type="SUPFAM" id="SSF47413">
    <property type="entry name" value="lambda repressor-like DNA-binding domains"/>
    <property type="match status" value="1"/>
</dbReference>
<dbReference type="InterPro" id="IPR011051">
    <property type="entry name" value="RmlC_Cupin_sf"/>
</dbReference>
<dbReference type="InterPro" id="IPR010982">
    <property type="entry name" value="Lambda_DNA-bd_dom_sf"/>
</dbReference>
<gene>
    <name evidence="3" type="ORF">ARHIZOSPH14_22740</name>
</gene>
<dbReference type="InterPro" id="IPR050807">
    <property type="entry name" value="TransReg_Diox_bact_type"/>
</dbReference>
<dbReference type="AlphaFoldDB" id="A0A9W6CWT6"/>
<evidence type="ECO:0000313" key="4">
    <source>
        <dbReference type="Proteomes" id="UP001144396"/>
    </source>
</evidence>
<dbReference type="InterPro" id="IPR013096">
    <property type="entry name" value="Cupin_2"/>
</dbReference>
<dbReference type="EMBL" id="BSDP01000001">
    <property type="protein sequence ID" value="GLI28032.1"/>
    <property type="molecule type" value="Genomic_DNA"/>
</dbReference>
<dbReference type="InterPro" id="IPR001387">
    <property type="entry name" value="Cro/C1-type_HTH"/>
</dbReference>
<proteinExistence type="predicted"/>
<dbReference type="GO" id="GO:0003700">
    <property type="term" value="F:DNA-binding transcription factor activity"/>
    <property type="evidence" value="ECO:0007669"/>
    <property type="project" value="TreeGrafter"/>
</dbReference>
<sequence length="202" mass="21687">MSLDAQVDQAELLGGRIRALRRDRGLTLVQLSELSGLSHPFLSQVENGRARPSFTSLDRIATALSTTQFELFAEIARAGRGDDNPGFAAGDGVVVDEGGGVTGRTYAEGSVRAFAGRPAGFTPMEITADNTAFGEYFTHPEEEFCYVLDGVAEAQVADRTVRLPAGTTIYYPGGTRHRWRSGDGGPFRILYVKGAAPAREDD</sequence>
<dbReference type="Gene3D" id="1.10.260.40">
    <property type="entry name" value="lambda repressor-like DNA-binding domains"/>
    <property type="match status" value="1"/>
</dbReference>
<dbReference type="PROSITE" id="PS50943">
    <property type="entry name" value="HTH_CROC1"/>
    <property type="match status" value="1"/>
</dbReference>
<dbReference type="RefSeq" id="WP_281885052.1">
    <property type="nucleotide sequence ID" value="NZ_BSDP01000001.1"/>
</dbReference>
<evidence type="ECO:0000259" key="2">
    <source>
        <dbReference type="PROSITE" id="PS50943"/>
    </source>
</evidence>
<dbReference type="Pfam" id="PF13560">
    <property type="entry name" value="HTH_31"/>
    <property type="match status" value="1"/>
</dbReference>
<dbReference type="PANTHER" id="PTHR46797:SF1">
    <property type="entry name" value="METHYLPHOSPHONATE SYNTHASE"/>
    <property type="match status" value="1"/>
</dbReference>
<dbReference type="GO" id="GO:0005829">
    <property type="term" value="C:cytosol"/>
    <property type="evidence" value="ECO:0007669"/>
    <property type="project" value="TreeGrafter"/>
</dbReference>
<feature type="domain" description="HTH cro/C1-type" evidence="2">
    <location>
        <begin position="17"/>
        <end position="71"/>
    </location>
</feature>
<dbReference type="Pfam" id="PF07883">
    <property type="entry name" value="Cupin_2"/>
    <property type="match status" value="1"/>
</dbReference>
<comment type="caution">
    <text evidence="3">The sequence shown here is derived from an EMBL/GenBank/DDBJ whole genome shotgun (WGS) entry which is preliminary data.</text>
</comment>
<dbReference type="CDD" id="cd00093">
    <property type="entry name" value="HTH_XRE"/>
    <property type="match status" value="1"/>
</dbReference>
<name>A0A9W6CWT6_9MICO</name>
<dbReference type="GO" id="GO:0003677">
    <property type="term" value="F:DNA binding"/>
    <property type="evidence" value="ECO:0007669"/>
    <property type="project" value="UniProtKB-KW"/>
</dbReference>
<reference evidence="3" key="1">
    <citation type="submission" date="2022-12" db="EMBL/GenBank/DDBJ databases">
        <title>Reference genome sequencing for broad-spectrum identification of bacterial and archaeal isolates by mass spectrometry.</title>
        <authorList>
            <person name="Sekiguchi Y."/>
            <person name="Tourlousse D.M."/>
        </authorList>
    </citation>
    <scope>NUCLEOTIDE SEQUENCE</scope>
    <source>
        <strain evidence="3">14</strain>
    </source>
</reference>
<dbReference type="CDD" id="cd02209">
    <property type="entry name" value="cupin_XRE_C"/>
    <property type="match status" value="1"/>
</dbReference>
<dbReference type="Proteomes" id="UP001144396">
    <property type="component" value="Unassembled WGS sequence"/>
</dbReference>
<evidence type="ECO:0000256" key="1">
    <source>
        <dbReference type="ARBA" id="ARBA00023125"/>
    </source>
</evidence>
<protein>
    <submittedName>
        <fullName evidence="3">XRE family transcriptional regulator</fullName>
    </submittedName>
</protein>
<organism evidence="3 4">
    <name type="scientific">Agromyces rhizosphaerae</name>
    <dbReference type="NCBI Taxonomy" id="88374"/>
    <lineage>
        <taxon>Bacteria</taxon>
        <taxon>Bacillati</taxon>
        <taxon>Actinomycetota</taxon>
        <taxon>Actinomycetes</taxon>
        <taxon>Micrococcales</taxon>
        <taxon>Microbacteriaceae</taxon>
        <taxon>Agromyces</taxon>
    </lineage>
</organism>
<dbReference type="Gene3D" id="2.60.120.10">
    <property type="entry name" value="Jelly Rolls"/>
    <property type="match status" value="1"/>
</dbReference>
<dbReference type="SMART" id="SM00530">
    <property type="entry name" value="HTH_XRE"/>
    <property type="match status" value="1"/>
</dbReference>
<evidence type="ECO:0000313" key="3">
    <source>
        <dbReference type="EMBL" id="GLI28032.1"/>
    </source>
</evidence>
<keyword evidence="4" id="KW-1185">Reference proteome</keyword>
<keyword evidence="1" id="KW-0238">DNA-binding</keyword>
<dbReference type="PANTHER" id="PTHR46797">
    <property type="entry name" value="HTH-TYPE TRANSCRIPTIONAL REGULATOR"/>
    <property type="match status" value="1"/>
</dbReference>
<dbReference type="InterPro" id="IPR014710">
    <property type="entry name" value="RmlC-like_jellyroll"/>
</dbReference>
<accession>A0A9W6CWT6</accession>